<dbReference type="PANTHER" id="PTHR35339">
    <property type="entry name" value="LINALOOL DEHYDRATASE_ISOMERASE DOMAIN-CONTAINING PROTEIN"/>
    <property type="match status" value="1"/>
</dbReference>
<feature type="domain" description="DUF2264" evidence="2">
    <location>
        <begin position="364"/>
        <end position="580"/>
    </location>
</feature>
<dbReference type="Proteomes" id="UP000218796">
    <property type="component" value="Unassembled WGS sequence"/>
</dbReference>
<evidence type="ECO:0000259" key="2">
    <source>
        <dbReference type="Pfam" id="PF20938"/>
    </source>
</evidence>
<dbReference type="PANTHER" id="PTHR35339:SF4">
    <property type="entry name" value="LINALOOL DEHYDRATASE_ISOMERASE DOMAIN-CONTAINING PROTEIN"/>
    <property type="match status" value="1"/>
</dbReference>
<evidence type="ECO:0000313" key="3">
    <source>
        <dbReference type="EMBL" id="PAV95422.1"/>
    </source>
</evidence>
<evidence type="ECO:0000313" key="4">
    <source>
        <dbReference type="Proteomes" id="UP000218796"/>
    </source>
</evidence>
<dbReference type="EMBL" id="NQMS01000007">
    <property type="protein sequence ID" value="PAV95422.1"/>
    <property type="molecule type" value="Genomic_DNA"/>
</dbReference>
<dbReference type="Pfam" id="PF20938">
    <property type="entry name" value="DUF2264_C"/>
    <property type="match status" value="1"/>
</dbReference>
<dbReference type="PIRSF" id="PIRSF014753">
    <property type="entry name" value="UCP014753"/>
    <property type="match status" value="1"/>
</dbReference>
<evidence type="ECO:0000259" key="1">
    <source>
        <dbReference type="Pfam" id="PF10022"/>
    </source>
</evidence>
<accession>A0A2A2MA59</accession>
<dbReference type="AlphaFoldDB" id="A0A2A2MA59"/>
<protein>
    <submittedName>
        <fullName evidence="3">DUF2264 domain-containing protein</fullName>
    </submittedName>
</protein>
<dbReference type="InterPro" id="IPR049349">
    <property type="entry name" value="DUF2264_N"/>
</dbReference>
<dbReference type="RefSeq" id="WP_039187813.1">
    <property type="nucleotide sequence ID" value="NZ_CAUFSP010000009.1"/>
</dbReference>
<feature type="domain" description="DUF2264" evidence="1">
    <location>
        <begin position="15"/>
        <end position="355"/>
    </location>
</feature>
<gene>
    <name evidence="3" type="ORF">CJD50_16010</name>
</gene>
<dbReference type="Pfam" id="PF10022">
    <property type="entry name" value="DUF2264"/>
    <property type="match status" value="1"/>
</dbReference>
<organism evidence="3 4">
    <name type="scientific">Hafnia paralvei</name>
    <dbReference type="NCBI Taxonomy" id="546367"/>
    <lineage>
        <taxon>Bacteria</taxon>
        <taxon>Pseudomonadati</taxon>
        <taxon>Pseudomonadota</taxon>
        <taxon>Gammaproteobacteria</taxon>
        <taxon>Enterobacterales</taxon>
        <taxon>Hafniaceae</taxon>
        <taxon>Hafnia</taxon>
    </lineage>
</organism>
<sequence length="609" mass="69741">MQPTNITLNPSLENKNDTELALKEMVAALSPLMQVEQSGLDIANTTTHYGAEIAKMEGFSRVLWGLFPLIHGGGNCEQWEFFIQGIRCGTDPNHPAYWGDISDYDQRCVEMAVYGLGLALLNKKLLSYFTSKEQENIYLWLNQSAEAEIPDNNWNYFPILVQVGFLKAGLPFNKDAVEKRFSSMEAYYIGNGWYSDGPGRPRDYYISMGFHYYGLLYAKMMEKEDPQRSQELRQRATLFAQDFIWMFARDGSAVPFGRSLSYRFAEAAFWSAAAFSDLNVLDKGTIKGLILRHLRWWMKQPIFDRDGILSIGYAYPNLIMAEDYNAPGSPYWAFKLFLILALPDSDAFWQEAEKPLPTMNGGHVIHEAAQILTHNDDSRHVWMTTSGQRELNNFVNTDAKYTKFAYSNRFGFTLDRGRYGLSHAGCDSALLLSECDGYYRSRRVCDAILTHDDFIYSRWQAWPDVSVETWLIPVNHWQVRVHHIINERHLEAIDGGFALKYRPLPKMKTEDDRVQITTDDDFCILRSFSRGSAADTVITPPNSHILFVDRAIIPVLRTSLERGDHWLMSAIGAFPSEEYKSEINVRLEKHHLSITVNGENKIILLTVIK</sequence>
<dbReference type="InterPro" id="IPR016624">
    <property type="entry name" value="UCP014753"/>
</dbReference>
<reference evidence="3 4" key="1">
    <citation type="submission" date="2017-08" db="EMBL/GenBank/DDBJ databases">
        <title>Draft Genome Sequence of Hafnia alvei CITHA-6 Isolated from Raw Bovine Milk.</title>
        <authorList>
            <person name="Culligan E.P."/>
            <person name="Mcsweeney A."/>
            <person name="O'Doherty C."/>
            <person name="Gleeson E."/>
            <person name="O'Riordan D."/>
            <person name="Sleator R.D."/>
        </authorList>
    </citation>
    <scope>NUCLEOTIDE SEQUENCE [LARGE SCALE GENOMIC DNA]</scope>
    <source>
        <strain evidence="3 4">CITHA-6</strain>
    </source>
</reference>
<proteinExistence type="predicted"/>
<name>A0A2A2MA59_9GAMM</name>
<keyword evidence="4" id="KW-1185">Reference proteome</keyword>
<dbReference type="OrthoDB" id="9813465at2"/>
<dbReference type="InterPro" id="IPR049237">
    <property type="entry name" value="DUF2264_C"/>
</dbReference>
<comment type="caution">
    <text evidence="3">The sequence shown here is derived from an EMBL/GenBank/DDBJ whole genome shotgun (WGS) entry which is preliminary data.</text>
</comment>